<dbReference type="Pfam" id="PF02934">
    <property type="entry name" value="GatB_N"/>
    <property type="match status" value="1"/>
</dbReference>
<dbReference type="InterPro" id="IPR017959">
    <property type="entry name" value="Asn/Gln-tRNA_amidoTrfase_suB/E"/>
</dbReference>
<sequence length="193" mass="21316">MSDLSAVLERWEPVIGLEVHAQLSTKTKMFCGCRNSYGAPPNSHTCPTCLGLPGALPVANEQAVDFALRLGLAVGSEITQLSRFARKNYFYPDLTKGYQISQYDEPLCVGGQVTIRWGNEVKDIALTRIHMEEDAGKSIHAENGDGTKVDFNRCGVPLVEIVSEPVIQSPEEAKVYLVRLKQILEYLNICDCN</sequence>
<dbReference type="InterPro" id="IPR014746">
    <property type="entry name" value="Gln_synth/guanido_kin_cat_dom"/>
</dbReference>
<dbReference type="SUPFAM" id="SSF55931">
    <property type="entry name" value="Glutamine synthetase/guanido kinase"/>
    <property type="match status" value="1"/>
</dbReference>
<gene>
    <name evidence="6" type="ORF">METZ01_LOCUS112061</name>
</gene>
<proteinExistence type="predicted"/>
<dbReference type="GO" id="GO:0050567">
    <property type="term" value="F:glutaminyl-tRNA synthase (glutamine-hydrolyzing) activity"/>
    <property type="evidence" value="ECO:0007669"/>
    <property type="project" value="TreeGrafter"/>
</dbReference>
<name>A0A381X4S5_9ZZZZ</name>
<feature type="domain" description="Aspartyl/Glutamyl-tRNA(Gln) amidotransferase subunit B/E catalytic" evidence="5">
    <location>
        <begin position="14"/>
        <end position="193"/>
    </location>
</feature>
<keyword evidence="3" id="KW-0067">ATP-binding</keyword>
<evidence type="ECO:0000313" key="6">
    <source>
        <dbReference type="EMBL" id="SVA59207.1"/>
    </source>
</evidence>
<keyword evidence="2" id="KW-0547">Nucleotide-binding</keyword>
<dbReference type="GO" id="GO:0005524">
    <property type="term" value="F:ATP binding"/>
    <property type="evidence" value="ECO:0007669"/>
    <property type="project" value="UniProtKB-KW"/>
</dbReference>
<feature type="non-terminal residue" evidence="6">
    <location>
        <position position="193"/>
    </location>
</feature>
<keyword evidence="4" id="KW-0648">Protein biosynthesis</keyword>
<dbReference type="InterPro" id="IPR006075">
    <property type="entry name" value="Asn/Gln-tRNA_Trfase_suB/E_cat"/>
</dbReference>
<organism evidence="6">
    <name type="scientific">marine metagenome</name>
    <dbReference type="NCBI Taxonomy" id="408172"/>
    <lineage>
        <taxon>unclassified sequences</taxon>
        <taxon>metagenomes</taxon>
        <taxon>ecological metagenomes</taxon>
    </lineage>
</organism>
<accession>A0A381X4S5</accession>
<evidence type="ECO:0000256" key="4">
    <source>
        <dbReference type="ARBA" id="ARBA00022917"/>
    </source>
</evidence>
<dbReference type="GO" id="GO:0006412">
    <property type="term" value="P:translation"/>
    <property type="evidence" value="ECO:0007669"/>
    <property type="project" value="UniProtKB-KW"/>
</dbReference>
<dbReference type="InterPro" id="IPR017958">
    <property type="entry name" value="Gln-tRNA_amidoTrfase_suB_CS"/>
</dbReference>
<dbReference type="PANTHER" id="PTHR11659">
    <property type="entry name" value="GLUTAMYL-TRNA GLN AMIDOTRANSFERASE SUBUNIT B MITOCHONDRIAL AND PROKARYOTIC PET112-RELATED"/>
    <property type="match status" value="1"/>
</dbReference>
<evidence type="ECO:0000256" key="2">
    <source>
        <dbReference type="ARBA" id="ARBA00022741"/>
    </source>
</evidence>
<dbReference type="PROSITE" id="PS01234">
    <property type="entry name" value="GATB"/>
    <property type="match status" value="1"/>
</dbReference>
<evidence type="ECO:0000259" key="5">
    <source>
        <dbReference type="Pfam" id="PF02934"/>
    </source>
</evidence>
<dbReference type="PANTHER" id="PTHR11659:SF0">
    <property type="entry name" value="GLUTAMYL-TRNA(GLN) AMIDOTRANSFERASE SUBUNIT B, MITOCHONDRIAL"/>
    <property type="match status" value="1"/>
</dbReference>
<protein>
    <recommendedName>
        <fullName evidence="5">Aspartyl/Glutamyl-tRNA(Gln) amidotransferase subunit B/E catalytic domain-containing protein</fullName>
    </recommendedName>
</protein>
<keyword evidence="1" id="KW-0436">Ligase</keyword>
<dbReference type="GO" id="GO:0070681">
    <property type="term" value="P:glutaminyl-tRNAGln biosynthesis via transamidation"/>
    <property type="evidence" value="ECO:0007669"/>
    <property type="project" value="TreeGrafter"/>
</dbReference>
<evidence type="ECO:0000256" key="3">
    <source>
        <dbReference type="ARBA" id="ARBA00022840"/>
    </source>
</evidence>
<dbReference type="EMBL" id="UINC01013754">
    <property type="protein sequence ID" value="SVA59207.1"/>
    <property type="molecule type" value="Genomic_DNA"/>
</dbReference>
<dbReference type="AlphaFoldDB" id="A0A381X4S5"/>
<evidence type="ECO:0000256" key="1">
    <source>
        <dbReference type="ARBA" id="ARBA00022598"/>
    </source>
</evidence>
<reference evidence="6" key="1">
    <citation type="submission" date="2018-05" db="EMBL/GenBank/DDBJ databases">
        <authorList>
            <person name="Lanie J.A."/>
            <person name="Ng W.-L."/>
            <person name="Kazmierczak K.M."/>
            <person name="Andrzejewski T.M."/>
            <person name="Davidsen T.M."/>
            <person name="Wayne K.J."/>
            <person name="Tettelin H."/>
            <person name="Glass J.I."/>
            <person name="Rusch D."/>
            <person name="Podicherti R."/>
            <person name="Tsui H.-C.T."/>
            <person name="Winkler M.E."/>
        </authorList>
    </citation>
    <scope>NUCLEOTIDE SEQUENCE</scope>
</reference>